<gene>
    <name evidence="2" type="ORF">FSB_LOCUS55942</name>
</gene>
<name>A0A2N9IV13_FAGSY</name>
<dbReference type="AlphaFoldDB" id="A0A2N9IV13"/>
<proteinExistence type="predicted"/>
<protein>
    <submittedName>
        <fullName evidence="2">Uncharacterized protein</fullName>
    </submittedName>
</protein>
<evidence type="ECO:0000256" key="1">
    <source>
        <dbReference type="SAM" id="MobiDB-lite"/>
    </source>
</evidence>
<accession>A0A2N9IV13</accession>
<organism evidence="2">
    <name type="scientific">Fagus sylvatica</name>
    <name type="common">Beechnut</name>
    <dbReference type="NCBI Taxonomy" id="28930"/>
    <lineage>
        <taxon>Eukaryota</taxon>
        <taxon>Viridiplantae</taxon>
        <taxon>Streptophyta</taxon>
        <taxon>Embryophyta</taxon>
        <taxon>Tracheophyta</taxon>
        <taxon>Spermatophyta</taxon>
        <taxon>Magnoliopsida</taxon>
        <taxon>eudicotyledons</taxon>
        <taxon>Gunneridae</taxon>
        <taxon>Pentapetalae</taxon>
        <taxon>rosids</taxon>
        <taxon>fabids</taxon>
        <taxon>Fagales</taxon>
        <taxon>Fagaceae</taxon>
        <taxon>Fagus</taxon>
    </lineage>
</organism>
<evidence type="ECO:0000313" key="2">
    <source>
        <dbReference type="EMBL" id="SPD28060.1"/>
    </source>
</evidence>
<sequence>MKAAGGDFMELSGWVLRDGVWPNRKRIVAGAEEPRRYKKHHRSPPRH</sequence>
<feature type="region of interest" description="Disordered" evidence="1">
    <location>
        <begin position="28"/>
        <end position="47"/>
    </location>
</feature>
<feature type="compositionally biased region" description="Basic residues" evidence="1">
    <location>
        <begin position="36"/>
        <end position="47"/>
    </location>
</feature>
<dbReference type="EMBL" id="OIVN01006218">
    <property type="protein sequence ID" value="SPD28060.1"/>
    <property type="molecule type" value="Genomic_DNA"/>
</dbReference>
<reference evidence="2" key="1">
    <citation type="submission" date="2018-02" db="EMBL/GenBank/DDBJ databases">
        <authorList>
            <person name="Cohen D.B."/>
            <person name="Kent A.D."/>
        </authorList>
    </citation>
    <scope>NUCLEOTIDE SEQUENCE</scope>
</reference>